<reference evidence="15" key="1">
    <citation type="submission" date="2023-07" db="EMBL/GenBank/DDBJ databases">
        <authorList>
            <person name="Pelsma A.J. K."/>
        </authorList>
    </citation>
    <scope>NUCLEOTIDE SEQUENCE</scope>
</reference>
<dbReference type="GO" id="GO:0005739">
    <property type="term" value="C:mitochondrion"/>
    <property type="evidence" value="ECO:0007669"/>
    <property type="project" value="UniProtKB-SubCell"/>
</dbReference>
<evidence type="ECO:0000256" key="13">
    <source>
        <dbReference type="ARBA" id="ARBA00047972"/>
    </source>
</evidence>
<comment type="function">
    <text evidence="11">Acts as an acyl-protein thioesterase that hydrolyzes fatty acids from acylated residues in proteins. Regulates the mitochondrial S-depalmitoylation of the nucleophilic active site residue of peroxiredoxin-5/PRDX5, a key antioxidant protein, therefore modulating mitochondrial antioxidant ability. Also catalyzes the deglucuronidation of mycophenolic acid acyl-glucuronide, an active metabolite of the immunosuppressant drug mycophenolate.</text>
</comment>
<name>A0AA48M1M5_9ZZZZ</name>
<keyword evidence="5" id="KW-0496">Mitochondrion</keyword>
<comment type="subcellular location">
    <subcellularLocation>
        <location evidence="1">Mitochondrion</location>
    </subcellularLocation>
</comment>
<accession>A0AA48M1M5</accession>
<dbReference type="Gene3D" id="3.40.50.1820">
    <property type="entry name" value="alpha/beta hydrolase"/>
    <property type="match status" value="1"/>
</dbReference>
<organism evidence="15">
    <name type="scientific">freshwater sediment metagenome</name>
    <dbReference type="NCBI Taxonomy" id="556182"/>
    <lineage>
        <taxon>unclassified sequences</taxon>
        <taxon>metagenomes</taxon>
        <taxon>ecological metagenomes</taxon>
    </lineage>
</organism>
<evidence type="ECO:0000313" key="15">
    <source>
        <dbReference type="EMBL" id="CAJ0881562.1"/>
    </source>
</evidence>
<evidence type="ECO:0000256" key="8">
    <source>
        <dbReference type="ARBA" id="ARBA00041520"/>
    </source>
</evidence>
<proteinExistence type="predicted"/>
<feature type="domain" description="AB hydrolase-1" evidence="14">
    <location>
        <begin position="59"/>
        <end position="252"/>
    </location>
</feature>
<evidence type="ECO:0000256" key="3">
    <source>
        <dbReference type="ARBA" id="ARBA00022801"/>
    </source>
</evidence>
<evidence type="ECO:0000259" key="14">
    <source>
        <dbReference type="Pfam" id="PF12697"/>
    </source>
</evidence>
<comment type="catalytic activity">
    <reaction evidence="12">
        <text>S-hexadecanoyl-L-cysteinyl-[protein] + H2O = L-cysteinyl-[protein] + hexadecanoate + H(+)</text>
        <dbReference type="Rhea" id="RHEA:19233"/>
        <dbReference type="Rhea" id="RHEA-COMP:10131"/>
        <dbReference type="Rhea" id="RHEA-COMP:11032"/>
        <dbReference type="ChEBI" id="CHEBI:7896"/>
        <dbReference type="ChEBI" id="CHEBI:15377"/>
        <dbReference type="ChEBI" id="CHEBI:15378"/>
        <dbReference type="ChEBI" id="CHEBI:29950"/>
        <dbReference type="ChEBI" id="CHEBI:74151"/>
        <dbReference type="EC" id="3.1.2.22"/>
    </reaction>
    <physiologicalReaction direction="left-to-right" evidence="12">
        <dbReference type="Rhea" id="RHEA:19234"/>
    </physiologicalReaction>
</comment>
<keyword evidence="3 15" id="KW-0378">Hydrolase</keyword>
<evidence type="ECO:0000256" key="2">
    <source>
        <dbReference type="ARBA" id="ARBA00012423"/>
    </source>
</evidence>
<dbReference type="EC" id="3.1.2.22" evidence="2"/>
<evidence type="ECO:0000256" key="5">
    <source>
        <dbReference type="ARBA" id="ARBA00023128"/>
    </source>
</evidence>
<evidence type="ECO:0000256" key="6">
    <source>
        <dbReference type="ARBA" id="ARBA00039132"/>
    </source>
</evidence>
<protein>
    <recommendedName>
        <fullName evidence="7">Palmitoyl-protein thioesterase ABHD10, mitochondrial</fullName>
        <ecNumber evidence="6">3.1.1.93</ecNumber>
        <ecNumber evidence="2">3.1.2.22</ecNumber>
    </recommendedName>
    <alternativeName>
        <fullName evidence="9">Acyl-protein thioesterase ABHD10</fullName>
    </alternativeName>
    <alternativeName>
        <fullName evidence="10">Alpha/beta hydrolase domain-containing protein 10</fullName>
    </alternativeName>
    <alternativeName>
        <fullName evidence="8">Mycophenolic acid acyl-glucuronide esterase, mitochondrial</fullName>
    </alternativeName>
</protein>
<dbReference type="Pfam" id="PF12697">
    <property type="entry name" value="Abhydrolase_6"/>
    <property type="match status" value="1"/>
</dbReference>
<gene>
    <name evidence="15" type="primary">ABHD10</name>
    <name evidence="15" type="ORF">AMST5_03257</name>
</gene>
<evidence type="ECO:0000256" key="7">
    <source>
        <dbReference type="ARBA" id="ARBA00039314"/>
    </source>
</evidence>
<evidence type="ECO:0000256" key="9">
    <source>
        <dbReference type="ARBA" id="ARBA00042645"/>
    </source>
</evidence>
<dbReference type="PANTHER" id="PTHR16138:SF7">
    <property type="entry name" value="PALMITOYL-PROTEIN THIOESTERASE ABHD10, MITOCHONDRIAL"/>
    <property type="match status" value="1"/>
</dbReference>
<evidence type="ECO:0000256" key="12">
    <source>
        <dbReference type="ARBA" id="ARBA00047409"/>
    </source>
</evidence>
<sequence length="280" mass="30289">MNDKPNDPDFLDMENPAGGAPWRIARRLRRAAPGGDGGPGLVWLGGFASDMASTKAGYLDDWARERGRAFLRFDYSGHGASGGDFAEGCIGDWLAQAEGVFLTSTKGPQILVGSSMGGWIALLLARRLAARGEEGRLAGLVLLAPAVDFTEELIWKNLDEATRRDIMETGAWRRASQYSPDPTPITRRLIEDGRKHLLLGGVIRTHARVHILQGMADPDVPWRHALTLVEHLSADPVTLTFIADGDHRLSREQDLAQLGAAVALMSAPPAGEPPRDLFSA</sequence>
<dbReference type="AlphaFoldDB" id="A0AA48M1M5"/>
<dbReference type="SUPFAM" id="SSF53474">
    <property type="entry name" value="alpha/beta-Hydrolases"/>
    <property type="match status" value="1"/>
</dbReference>
<evidence type="ECO:0000256" key="10">
    <source>
        <dbReference type="ARBA" id="ARBA00042704"/>
    </source>
</evidence>
<comment type="catalytic activity">
    <reaction evidence="13">
        <text>mycophenolic acid O-acyl-beta-D-glucuronide + H2O = mycophenolate + D-glucuronate + H(+)</text>
        <dbReference type="Rhea" id="RHEA:34179"/>
        <dbReference type="ChEBI" id="CHEBI:15377"/>
        <dbReference type="ChEBI" id="CHEBI:15378"/>
        <dbReference type="ChEBI" id="CHEBI:58720"/>
        <dbReference type="ChEBI" id="CHEBI:62932"/>
        <dbReference type="ChEBI" id="CHEBI:66982"/>
        <dbReference type="EC" id="3.1.1.93"/>
    </reaction>
    <physiologicalReaction direction="left-to-right" evidence="13">
        <dbReference type="Rhea" id="RHEA:34180"/>
    </physiologicalReaction>
</comment>
<dbReference type="InterPro" id="IPR052382">
    <property type="entry name" value="ABHD10_acyl-thioesterase"/>
</dbReference>
<dbReference type="EC" id="3.1.1.93" evidence="6"/>
<evidence type="ECO:0000256" key="1">
    <source>
        <dbReference type="ARBA" id="ARBA00004173"/>
    </source>
</evidence>
<evidence type="ECO:0000256" key="11">
    <source>
        <dbReference type="ARBA" id="ARBA00046047"/>
    </source>
</evidence>
<dbReference type="GO" id="GO:0008474">
    <property type="term" value="F:palmitoyl-(protein) hydrolase activity"/>
    <property type="evidence" value="ECO:0007669"/>
    <property type="project" value="UniProtKB-EC"/>
</dbReference>
<dbReference type="EMBL" id="OY288114">
    <property type="protein sequence ID" value="CAJ0881562.1"/>
    <property type="molecule type" value="Genomic_DNA"/>
</dbReference>
<evidence type="ECO:0000256" key="4">
    <source>
        <dbReference type="ARBA" id="ARBA00022946"/>
    </source>
</evidence>
<dbReference type="InterPro" id="IPR000073">
    <property type="entry name" value="AB_hydrolase_1"/>
</dbReference>
<dbReference type="InterPro" id="IPR029058">
    <property type="entry name" value="AB_hydrolase_fold"/>
</dbReference>
<dbReference type="GO" id="GO:0102390">
    <property type="term" value="F:mycophenolic acid acyl-glucuronide esterase activity"/>
    <property type="evidence" value="ECO:0007669"/>
    <property type="project" value="UniProtKB-EC"/>
</dbReference>
<keyword evidence="4" id="KW-0809">Transit peptide</keyword>
<dbReference type="PANTHER" id="PTHR16138">
    <property type="entry name" value="MYCOPHENOLIC ACID ACYL-GLUCURONIDE ESTERASE, MITOCHONDRIAL"/>
    <property type="match status" value="1"/>
</dbReference>